<gene>
    <name evidence="7" type="ORF">BJX67DRAFT_374104</name>
</gene>
<dbReference type="Proteomes" id="UP001610432">
    <property type="component" value="Unassembled WGS sequence"/>
</dbReference>
<evidence type="ECO:0000313" key="8">
    <source>
        <dbReference type="Proteomes" id="UP001610432"/>
    </source>
</evidence>
<evidence type="ECO:0000256" key="6">
    <source>
        <dbReference type="RuleBase" id="RU000461"/>
    </source>
</evidence>
<dbReference type="InterPro" id="IPR002401">
    <property type="entry name" value="Cyt_P450_E_grp-I"/>
</dbReference>
<keyword evidence="8" id="KW-1185">Reference proteome</keyword>
<dbReference type="Pfam" id="PF00067">
    <property type="entry name" value="p450"/>
    <property type="match status" value="1"/>
</dbReference>
<evidence type="ECO:0000256" key="3">
    <source>
        <dbReference type="ARBA" id="ARBA00022723"/>
    </source>
</evidence>
<keyword evidence="5 6" id="KW-0408">Iron</keyword>
<evidence type="ECO:0000256" key="5">
    <source>
        <dbReference type="ARBA" id="ARBA00023004"/>
    </source>
</evidence>
<keyword evidence="6" id="KW-0349">Heme</keyword>
<evidence type="ECO:0000256" key="1">
    <source>
        <dbReference type="ARBA" id="ARBA00001971"/>
    </source>
</evidence>
<evidence type="ECO:0000256" key="2">
    <source>
        <dbReference type="ARBA" id="ARBA00010617"/>
    </source>
</evidence>
<comment type="similarity">
    <text evidence="2 6">Belongs to the cytochrome P450 family.</text>
</comment>
<dbReference type="PRINTS" id="PR00385">
    <property type="entry name" value="P450"/>
</dbReference>
<keyword evidence="4 6" id="KW-0560">Oxidoreductase</keyword>
<dbReference type="PANTHER" id="PTHR24305">
    <property type="entry name" value="CYTOCHROME P450"/>
    <property type="match status" value="1"/>
</dbReference>
<dbReference type="GeneID" id="98146573"/>
<comment type="caution">
    <text evidence="7">The sequence shown here is derived from an EMBL/GenBank/DDBJ whole genome shotgun (WGS) entry which is preliminary data.</text>
</comment>
<organism evidence="7 8">
    <name type="scientific">Aspergillus lucknowensis</name>
    <dbReference type="NCBI Taxonomy" id="176173"/>
    <lineage>
        <taxon>Eukaryota</taxon>
        <taxon>Fungi</taxon>
        <taxon>Dikarya</taxon>
        <taxon>Ascomycota</taxon>
        <taxon>Pezizomycotina</taxon>
        <taxon>Eurotiomycetes</taxon>
        <taxon>Eurotiomycetidae</taxon>
        <taxon>Eurotiales</taxon>
        <taxon>Aspergillaceae</taxon>
        <taxon>Aspergillus</taxon>
        <taxon>Aspergillus subgen. Nidulantes</taxon>
    </lineage>
</organism>
<dbReference type="InterPro" id="IPR001128">
    <property type="entry name" value="Cyt_P450"/>
</dbReference>
<dbReference type="InterPro" id="IPR036396">
    <property type="entry name" value="Cyt_P450_sf"/>
</dbReference>
<keyword evidence="6" id="KW-0503">Monooxygenase</keyword>
<evidence type="ECO:0000313" key="7">
    <source>
        <dbReference type="EMBL" id="KAL2864098.1"/>
    </source>
</evidence>
<dbReference type="PROSITE" id="PS00086">
    <property type="entry name" value="CYTOCHROME_P450"/>
    <property type="match status" value="1"/>
</dbReference>
<accession>A0ABR4LHT2</accession>
<dbReference type="EMBL" id="JBFXLQ010000044">
    <property type="protein sequence ID" value="KAL2864098.1"/>
    <property type="molecule type" value="Genomic_DNA"/>
</dbReference>
<protein>
    <submittedName>
        <fullName evidence="7">Cytochrome P450</fullName>
    </submittedName>
</protein>
<proteinExistence type="inferred from homology"/>
<dbReference type="Gene3D" id="1.10.630.10">
    <property type="entry name" value="Cytochrome P450"/>
    <property type="match status" value="1"/>
</dbReference>
<reference evidence="7 8" key="1">
    <citation type="submission" date="2024-07" db="EMBL/GenBank/DDBJ databases">
        <title>Section-level genome sequencing and comparative genomics of Aspergillus sections Usti and Cavernicolus.</title>
        <authorList>
            <consortium name="Lawrence Berkeley National Laboratory"/>
            <person name="Nybo J.L."/>
            <person name="Vesth T.C."/>
            <person name="Theobald S."/>
            <person name="Frisvad J.C."/>
            <person name="Larsen T.O."/>
            <person name="Kjaerboelling I."/>
            <person name="Rothschild-Mancinelli K."/>
            <person name="Lyhne E.K."/>
            <person name="Kogle M.E."/>
            <person name="Barry K."/>
            <person name="Clum A."/>
            <person name="Na H."/>
            <person name="Ledsgaard L."/>
            <person name="Lin J."/>
            <person name="Lipzen A."/>
            <person name="Kuo A."/>
            <person name="Riley R."/>
            <person name="Mondo S."/>
            <person name="Labutti K."/>
            <person name="Haridas S."/>
            <person name="Pangalinan J."/>
            <person name="Salamov A.A."/>
            <person name="Simmons B.A."/>
            <person name="Magnuson J.K."/>
            <person name="Chen J."/>
            <person name="Drula E."/>
            <person name="Henrissat B."/>
            <person name="Wiebenga A."/>
            <person name="Lubbers R.J."/>
            <person name="Gomes A.C."/>
            <person name="Macurrencykelacurrency M.R."/>
            <person name="Stajich J."/>
            <person name="Grigoriev I.V."/>
            <person name="Mortensen U.H."/>
            <person name="De Vries R.P."/>
            <person name="Baker S.E."/>
            <person name="Andersen M.R."/>
        </authorList>
    </citation>
    <scope>NUCLEOTIDE SEQUENCE [LARGE SCALE GENOMIC DNA]</scope>
    <source>
        <strain evidence="7 8">CBS 449.75</strain>
    </source>
</reference>
<evidence type="ECO:0000256" key="4">
    <source>
        <dbReference type="ARBA" id="ARBA00023002"/>
    </source>
</evidence>
<sequence>MRVLALAGALLVCWRILDAFVFSPLRRIPGPLAARLTPLRFIYARLPGRVIPAALQDFHAYGDIYISKPRTVTISNPYDVRTVLSASDFRKVDVYHGLNDPVMANLVTFSEPTQASRRRRQIGPYFNPSYLAKMEPLILRNGIQALKAKWDRLLDEHGECVEVNYRHDMQLATFDIMSALAFGRELDSLASLKTQKVAIVDWISATAIYIGVSINFRLLLAFPFSRLIRRWLREYADFVQFGKESVARRKEILTAGEDKPADLLQAFIDAEDPESKVKMSAVEVQAESVGMQLAGSETTAASLTWALHLLTLYPDCHRRAVDEVRGQFPADHLITYAECNQLPFLEAFLYEMLRYTPITSSFMPRVASKGIALQGQWIPPGTEIAFNLIAMNNRGDVWDQPERFIPERFLNNKDLKRSILAFSYGGRSCIGRGLAWMEMMTILANILKDYDLSAPADSVYGPHNLDNDGIPRRMPSKCHIVFAPTDPDRDCRLVIRRH</sequence>
<dbReference type="PANTHER" id="PTHR24305:SF235">
    <property type="entry name" value="CYTOCHROME P450 MONOOXYGENASE APDB-RELATED"/>
    <property type="match status" value="1"/>
</dbReference>
<comment type="cofactor">
    <cofactor evidence="1">
        <name>heme</name>
        <dbReference type="ChEBI" id="CHEBI:30413"/>
    </cofactor>
</comment>
<dbReference type="RefSeq" id="XP_070883077.1">
    <property type="nucleotide sequence ID" value="XM_071031501.1"/>
</dbReference>
<dbReference type="InterPro" id="IPR050121">
    <property type="entry name" value="Cytochrome_P450_monoxygenase"/>
</dbReference>
<dbReference type="PRINTS" id="PR00463">
    <property type="entry name" value="EP450I"/>
</dbReference>
<dbReference type="SUPFAM" id="SSF48264">
    <property type="entry name" value="Cytochrome P450"/>
    <property type="match status" value="1"/>
</dbReference>
<dbReference type="InterPro" id="IPR017972">
    <property type="entry name" value="Cyt_P450_CS"/>
</dbReference>
<name>A0ABR4LHT2_9EURO</name>
<keyword evidence="3 6" id="KW-0479">Metal-binding</keyword>